<reference evidence="2" key="2">
    <citation type="journal article" date="2015" name="Fish Shellfish Immunol.">
        <title>Early steps in the European eel (Anguilla anguilla)-Vibrio vulnificus interaction in the gills: Role of the RtxA13 toxin.</title>
        <authorList>
            <person name="Callol A."/>
            <person name="Pajuelo D."/>
            <person name="Ebbesson L."/>
            <person name="Teles M."/>
            <person name="MacKenzie S."/>
            <person name="Amaro C."/>
        </authorList>
    </citation>
    <scope>NUCLEOTIDE SEQUENCE</scope>
</reference>
<accession>A0A0E9Q8G1</accession>
<sequence length="69" mass="8251">MVSIKLPFQNVLMPDTRNVRYIIYIQYMSSIFFFSLFALHSAWSNTHNTAYLKIFQIKTNTRYAFTTNM</sequence>
<keyword evidence="1" id="KW-0812">Transmembrane</keyword>
<keyword evidence="1" id="KW-1133">Transmembrane helix</keyword>
<reference evidence="2" key="1">
    <citation type="submission" date="2014-11" db="EMBL/GenBank/DDBJ databases">
        <authorList>
            <person name="Amaro Gonzalez C."/>
        </authorList>
    </citation>
    <scope>NUCLEOTIDE SEQUENCE</scope>
</reference>
<dbReference type="AlphaFoldDB" id="A0A0E9Q8G1"/>
<evidence type="ECO:0000256" key="1">
    <source>
        <dbReference type="SAM" id="Phobius"/>
    </source>
</evidence>
<proteinExistence type="predicted"/>
<keyword evidence="1" id="KW-0472">Membrane</keyword>
<evidence type="ECO:0000313" key="2">
    <source>
        <dbReference type="EMBL" id="JAH12388.1"/>
    </source>
</evidence>
<feature type="transmembrane region" description="Helical" evidence="1">
    <location>
        <begin position="21"/>
        <end position="43"/>
    </location>
</feature>
<dbReference type="EMBL" id="GBXM01096189">
    <property type="protein sequence ID" value="JAH12388.1"/>
    <property type="molecule type" value="Transcribed_RNA"/>
</dbReference>
<name>A0A0E9Q8G1_ANGAN</name>
<organism evidence="2">
    <name type="scientific">Anguilla anguilla</name>
    <name type="common">European freshwater eel</name>
    <name type="synonym">Muraena anguilla</name>
    <dbReference type="NCBI Taxonomy" id="7936"/>
    <lineage>
        <taxon>Eukaryota</taxon>
        <taxon>Metazoa</taxon>
        <taxon>Chordata</taxon>
        <taxon>Craniata</taxon>
        <taxon>Vertebrata</taxon>
        <taxon>Euteleostomi</taxon>
        <taxon>Actinopterygii</taxon>
        <taxon>Neopterygii</taxon>
        <taxon>Teleostei</taxon>
        <taxon>Anguilliformes</taxon>
        <taxon>Anguillidae</taxon>
        <taxon>Anguilla</taxon>
    </lineage>
</organism>
<protein>
    <submittedName>
        <fullName evidence="2">Uncharacterized protein</fullName>
    </submittedName>
</protein>